<keyword evidence="1" id="KW-1133">Transmembrane helix</keyword>
<dbReference type="AlphaFoldDB" id="A0A2L0F573"/>
<dbReference type="EMBL" id="CP012673">
    <property type="protein sequence ID" value="AUX46748.1"/>
    <property type="molecule type" value="Genomic_DNA"/>
</dbReference>
<keyword evidence="1" id="KW-0472">Membrane</keyword>
<gene>
    <name evidence="2" type="ORF">SOCE26_082570</name>
</gene>
<feature type="transmembrane region" description="Helical" evidence="1">
    <location>
        <begin position="33"/>
        <end position="54"/>
    </location>
</feature>
<sequence length="89" mass="9879">MRDLDPYRDSRPGLVAENERLRRELARRRPRRGWPAVAAIAAYVALVTELGGWLNGTDPVRYWVALLSLLLALCVSVATALHLIVGRSG</sequence>
<dbReference type="RefSeq" id="WP_104984887.1">
    <property type="nucleotide sequence ID" value="NZ_CP012673.1"/>
</dbReference>
<evidence type="ECO:0000256" key="1">
    <source>
        <dbReference type="SAM" id="Phobius"/>
    </source>
</evidence>
<dbReference type="Proteomes" id="UP000238348">
    <property type="component" value="Chromosome"/>
</dbReference>
<evidence type="ECO:0000313" key="2">
    <source>
        <dbReference type="EMBL" id="AUX46748.1"/>
    </source>
</evidence>
<reference evidence="2 3" key="1">
    <citation type="submission" date="2015-09" db="EMBL/GenBank/DDBJ databases">
        <title>Sorangium comparison.</title>
        <authorList>
            <person name="Zaburannyi N."/>
            <person name="Bunk B."/>
            <person name="Overmann J."/>
            <person name="Mueller R."/>
        </authorList>
    </citation>
    <scope>NUCLEOTIDE SEQUENCE [LARGE SCALE GENOMIC DNA]</scope>
    <source>
        <strain evidence="2 3">So ce26</strain>
    </source>
</reference>
<name>A0A2L0F573_SORCE</name>
<accession>A0A2L0F573</accession>
<evidence type="ECO:0000313" key="3">
    <source>
        <dbReference type="Proteomes" id="UP000238348"/>
    </source>
</evidence>
<feature type="transmembrane region" description="Helical" evidence="1">
    <location>
        <begin position="60"/>
        <end position="85"/>
    </location>
</feature>
<keyword evidence="1" id="KW-0812">Transmembrane</keyword>
<protein>
    <submittedName>
        <fullName evidence="2">Uncharacterized protein</fullName>
    </submittedName>
</protein>
<proteinExistence type="predicted"/>
<organism evidence="2 3">
    <name type="scientific">Sorangium cellulosum</name>
    <name type="common">Polyangium cellulosum</name>
    <dbReference type="NCBI Taxonomy" id="56"/>
    <lineage>
        <taxon>Bacteria</taxon>
        <taxon>Pseudomonadati</taxon>
        <taxon>Myxococcota</taxon>
        <taxon>Polyangia</taxon>
        <taxon>Polyangiales</taxon>
        <taxon>Polyangiaceae</taxon>
        <taxon>Sorangium</taxon>
    </lineage>
</organism>